<protein>
    <submittedName>
        <fullName evidence="2">Uncharacterized protein YacL</fullName>
    </submittedName>
</protein>
<accession>A0ABV2K5S9</accession>
<sequence>MPVAILQIWALLYLFAPYKFEKSYYLFFGVYGVVNTYVYFLAIQKLLYLHLGAEGKGPFIIGFLLFIGLLVTMNWLNIKALYTGTYHKMQQMESINVRWLSFAGLGYVIGQLILTFVYSESAKMMIFIFLISLLSIITAYFSVYLHRYFYIVKNKDLVKQVYPEFGLPMKERQDGSKKSNRKK</sequence>
<dbReference type="Proteomes" id="UP001549104">
    <property type="component" value="Unassembled WGS sequence"/>
</dbReference>
<reference evidence="2 3" key="1">
    <citation type="submission" date="2024-06" db="EMBL/GenBank/DDBJ databases">
        <title>Sorghum-associated microbial communities from plants grown in Nebraska, USA.</title>
        <authorList>
            <person name="Schachtman D."/>
        </authorList>
    </citation>
    <scope>NUCLEOTIDE SEQUENCE [LARGE SCALE GENOMIC DNA]</scope>
    <source>
        <strain evidence="2 3">1288</strain>
    </source>
</reference>
<evidence type="ECO:0000313" key="3">
    <source>
        <dbReference type="Proteomes" id="UP001549104"/>
    </source>
</evidence>
<keyword evidence="1" id="KW-1133">Transmembrane helix</keyword>
<keyword evidence="3" id="KW-1185">Reference proteome</keyword>
<organism evidence="2 3">
    <name type="scientific">Sporosarcina psychrophila</name>
    <name type="common">Bacillus psychrophilus</name>
    <dbReference type="NCBI Taxonomy" id="1476"/>
    <lineage>
        <taxon>Bacteria</taxon>
        <taxon>Bacillati</taxon>
        <taxon>Bacillota</taxon>
        <taxon>Bacilli</taxon>
        <taxon>Bacillales</taxon>
        <taxon>Caryophanaceae</taxon>
        <taxon>Sporosarcina</taxon>
    </lineage>
</organism>
<name>A0ABV2K5S9_SPOPS</name>
<feature type="transmembrane region" description="Helical" evidence="1">
    <location>
        <begin position="124"/>
        <end position="145"/>
    </location>
</feature>
<dbReference type="RefSeq" id="WP_354312042.1">
    <property type="nucleotide sequence ID" value="NZ_JBEPME010000001.1"/>
</dbReference>
<keyword evidence="1" id="KW-0472">Membrane</keyword>
<dbReference type="EMBL" id="JBEPME010000001">
    <property type="protein sequence ID" value="MET3655429.1"/>
    <property type="molecule type" value="Genomic_DNA"/>
</dbReference>
<evidence type="ECO:0000256" key="1">
    <source>
        <dbReference type="SAM" id="Phobius"/>
    </source>
</evidence>
<comment type="caution">
    <text evidence="2">The sequence shown here is derived from an EMBL/GenBank/DDBJ whole genome shotgun (WGS) entry which is preliminary data.</text>
</comment>
<feature type="transmembrane region" description="Helical" evidence="1">
    <location>
        <begin position="99"/>
        <end position="118"/>
    </location>
</feature>
<evidence type="ECO:0000313" key="2">
    <source>
        <dbReference type="EMBL" id="MET3655429.1"/>
    </source>
</evidence>
<proteinExistence type="predicted"/>
<gene>
    <name evidence="2" type="ORF">ABIC55_000513</name>
</gene>
<feature type="transmembrane region" description="Helical" evidence="1">
    <location>
        <begin position="24"/>
        <end position="47"/>
    </location>
</feature>
<feature type="transmembrane region" description="Helical" evidence="1">
    <location>
        <begin position="59"/>
        <end position="78"/>
    </location>
</feature>
<keyword evidence="1" id="KW-0812">Transmembrane</keyword>